<dbReference type="Proteomes" id="UP000018888">
    <property type="component" value="Unassembled WGS sequence"/>
</dbReference>
<evidence type="ECO:0000313" key="2">
    <source>
        <dbReference type="Proteomes" id="UP000018888"/>
    </source>
</evidence>
<name>A0A2H5T2F1_RHIID</name>
<dbReference type="EMBL" id="AUPC02000196">
    <property type="protein sequence ID" value="POG66220.1"/>
    <property type="molecule type" value="Genomic_DNA"/>
</dbReference>
<evidence type="ECO:0000313" key="1">
    <source>
        <dbReference type="EMBL" id="POG66220.1"/>
    </source>
</evidence>
<dbReference type="Gene3D" id="1.20.5.340">
    <property type="match status" value="1"/>
</dbReference>
<dbReference type="VEuPathDB" id="FungiDB:RhiirFUN_025376"/>
<reference evidence="1 2" key="2">
    <citation type="journal article" date="2018" name="New Phytol.">
        <title>High intraspecific genome diversity in the model arbuscular mycorrhizal symbiont Rhizophagus irregularis.</title>
        <authorList>
            <person name="Chen E.C.H."/>
            <person name="Morin E."/>
            <person name="Beaudet D."/>
            <person name="Noel J."/>
            <person name="Yildirir G."/>
            <person name="Ndikumana S."/>
            <person name="Charron P."/>
            <person name="St-Onge C."/>
            <person name="Giorgi J."/>
            <person name="Kruger M."/>
            <person name="Marton T."/>
            <person name="Ropars J."/>
            <person name="Grigoriev I.V."/>
            <person name="Hainaut M."/>
            <person name="Henrissat B."/>
            <person name="Roux C."/>
            <person name="Martin F."/>
            <person name="Corradi N."/>
        </authorList>
    </citation>
    <scope>NUCLEOTIDE SEQUENCE [LARGE SCALE GENOMIC DNA]</scope>
    <source>
        <strain evidence="1 2">DAOM 197198</strain>
    </source>
</reference>
<proteinExistence type="predicted"/>
<keyword evidence="2" id="KW-1185">Reference proteome</keyword>
<protein>
    <submittedName>
        <fullName evidence="1">Uncharacterized protein</fullName>
    </submittedName>
</protein>
<gene>
    <name evidence="1" type="ORF">GLOIN_2v1482505</name>
</gene>
<dbReference type="AlphaFoldDB" id="A0A2H5T2F1"/>
<organism evidence="1 2">
    <name type="scientific">Rhizophagus irregularis (strain DAOM 181602 / DAOM 197198 / MUCL 43194)</name>
    <name type="common">Arbuscular mycorrhizal fungus</name>
    <name type="synonym">Glomus intraradices</name>
    <dbReference type="NCBI Taxonomy" id="747089"/>
    <lineage>
        <taxon>Eukaryota</taxon>
        <taxon>Fungi</taxon>
        <taxon>Fungi incertae sedis</taxon>
        <taxon>Mucoromycota</taxon>
        <taxon>Glomeromycotina</taxon>
        <taxon>Glomeromycetes</taxon>
        <taxon>Glomerales</taxon>
        <taxon>Glomeraceae</taxon>
        <taxon>Rhizophagus</taxon>
    </lineage>
</organism>
<accession>A0A2H5T2F1</accession>
<comment type="caution">
    <text evidence="1">The sequence shown here is derived from an EMBL/GenBank/DDBJ whole genome shotgun (WGS) entry which is preliminary data.</text>
</comment>
<reference evidence="1 2" key="1">
    <citation type="journal article" date="2013" name="Proc. Natl. Acad. Sci. U.S.A.">
        <title>Genome of an arbuscular mycorrhizal fungus provides insight into the oldest plant symbiosis.</title>
        <authorList>
            <person name="Tisserant E."/>
            <person name="Malbreil M."/>
            <person name="Kuo A."/>
            <person name="Kohler A."/>
            <person name="Symeonidi A."/>
            <person name="Balestrini R."/>
            <person name="Charron P."/>
            <person name="Duensing N."/>
            <person name="Frei Dit Frey N."/>
            <person name="Gianinazzi-Pearson V."/>
            <person name="Gilbert L.B."/>
            <person name="Handa Y."/>
            <person name="Herr J.R."/>
            <person name="Hijri M."/>
            <person name="Koul R."/>
            <person name="Kawaguchi M."/>
            <person name="Krajinski F."/>
            <person name="Lammers P.J."/>
            <person name="Masclaux F.G."/>
            <person name="Murat C."/>
            <person name="Morin E."/>
            <person name="Ndikumana S."/>
            <person name="Pagni M."/>
            <person name="Petitpierre D."/>
            <person name="Requena N."/>
            <person name="Rosikiewicz P."/>
            <person name="Riley R."/>
            <person name="Saito K."/>
            <person name="San Clemente H."/>
            <person name="Shapiro H."/>
            <person name="van Tuinen D."/>
            <person name="Becard G."/>
            <person name="Bonfante P."/>
            <person name="Paszkowski U."/>
            <person name="Shachar-Hill Y.Y."/>
            <person name="Tuskan G.A."/>
            <person name="Young P.W."/>
            <person name="Sanders I.R."/>
            <person name="Henrissat B."/>
            <person name="Rensing S.A."/>
            <person name="Grigoriev I.V."/>
            <person name="Corradi N."/>
            <person name="Roux C."/>
            <person name="Martin F."/>
        </authorList>
    </citation>
    <scope>NUCLEOTIDE SEQUENCE [LARGE SCALE GENOMIC DNA]</scope>
    <source>
        <strain evidence="1 2">DAOM 197198</strain>
    </source>
</reference>
<dbReference type="SMR" id="A0A2H5T2F1"/>
<sequence length="467" mass="53714">MAQLEDPEILQSPYFKIQSTLEPESLAETSIKLLNAIKSEPKLTESYCLEVRFEEDKAFFVACLNPVLWFDVYLRGKPLEEATKIARTFVTNTRLAVPVEKIAPFEVEHNKTVNDLAFTQCKFGRNCRDRKQGNCSKYFGFPFCSPYPFCLPYPSPRYYVPESVNTIDCNINTENSLGRDHLDAMCKGTTKTRDGRDTVCSYYVIGNLIVWERTKYYILFRREPIRGLLMIPRPNDDTKNNFNHFDNTSIIKNKQFWQDLLEERGRLGFNMVSLNYGTWETGQAKAKDKYAQNCHAHVHLNFDDTEWEKVKTMAPENIKPLLDSRDSLEPSNLLKNCHELESYRLQIVEAQSMVNSSVILSNKIDAFSKKMDTVVTSFSETNNKMDTVVASFSETNNKMDTVVASFSETNKKIDAFSKKMDIVATNFSETSKKIDTVVTSLSETNIKLSELIEILLSKERQNDEKRN</sequence>